<organism evidence="1 2">
    <name type="scientific">Lentzea cavernae</name>
    <dbReference type="NCBI Taxonomy" id="2020703"/>
    <lineage>
        <taxon>Bacteria</taxon>
        <taxon>Bacillati</taxon>
        <taxon>Actinomycetota</taxon>
        <taxon>Actinomycetes</taxon>
        <taxon>Pseudonocardiales</taxon>
        <taxon>Pseudonocardiaceae</taxon>
        <taxon>Lentzea</taxon>
    </lineage>
</organism>
<name>A0ABQ3MN04_9PSEU</name>
<protein>
    <submittedName>
        <fullName evidence="1">Uncharacterized protein</fullName>
    </submittedName>
</protein>
<gene>
    <name evidence="1" type="ORF">GCM10017774_55410</name>
</gene>
<dbReference type="Proteomes" id="UP000605568">
    <property type="component" value="Unassembled WGS sequence"/>
</dbReference>
<comment type="caution">
    <text evidence="1">The sequence shown here is derived from an EMBL/GenBank/DDBJ whole genome shotgun (WGS) entry which is preliminary data.</text>
</comment>
<evidence type="ECO:0000313" key="2">
    <source>
        <dbReference type="Proteomes" id="UP000605568"/>
    </source>
</evidence>
<reference evidence="2" key="1">
    <citation type="journal article" date="2019" name="Int. J. Syst. Evol. Microbiol.">
        <title>The Global Catalogue of Microorganisms (GCM) 10K type strain sequencing project: providing services to taxonomists for standard genome sequencing and annotation.</title>
        <authorList>
            <consortium name="The Broad Institute Genomics Platform"/>
            <consortium name="The Broad Institute Genome Sequencing Center for Infectious Disease"/>
            <person name="Wu L."/>
            <person name="Ma J."/>
        </authorList>
    </citation>
    <scope>NUCLEOTIDE SEQUENCE [LARGE SCALE GENOMIC DNA]</scope>
    <source>
        <strain evidence="2">CGMCC 4.7367</strain>
    </source>
</reference>
<dbReference type="EMBL" id="BNAR01000009">
    <property type="protein sequence ID" value="GHH48894.1"/>
    <property type="molecule type" value="Genomic_DNA"/>
</dbReference>
<keyword evidence="2" id="KW-1185">Reference proteome</keyword>
<evidence type="ECO:0000313" key="1">
    <source>
        <dbReference type="EMBL" id="GHH48894.1"/>
    </source>
</evidence>
<proteinExistence type="predicted"/>
<accession>A0ABQ3MN04</accession>
<sequence length="54" mass="5724">MPQDGGARGVRDGDGDTHLLVVMHLTGFAQGGEGRVRVGDERGISLVERHKAGR</sequence>